<sequence length="127" mass="14653">MKIGIINTSTESSPLAKTFEMLCKLPPHENIETQIYQSEQFNPTLIKQDNIDYILMYGATPQDDGLAKAIHKHSPIPFFYYLLPGYGEHEKRYHELDKSGIEVYFAIKTETMKGSEDLIERLRQLGE</sequence>
<protein>
    <recommendedName>
        <fullName evidence="3">Response regulatory domain-containing protein</fullName>
    </recommendedName>
</protein>
<reference evidence="1 2" key="1">
    <citation type="journal article" date="2016" name="Nat. Commun.">
        <title>Thousands of microbial genomes shed light on interconnected biogeochemical processes in an aquifer system.</title>
        <authorList>
            <person name="Anantharaman K."/>
            <person name="Brown C.T."/>
            <person name="Hug L.A."/>
            <person name="Sharon I."/>
            <person name="Castelle C.J."/>
            <person name="Probst A.J."/>
            <person name="Thomas B.C."/>
            <person name="Singh A."/>
            <person name="Wilkins M.J."/>
            <person name="Karaoz U."/>
            <person name="Brodie E.L."/>
            <person name="Williams K.H."/>
            <person name="Hubbard S.S."/>
            <person name="Banfield J.F."/>
        </authorList>
    </citation>
    <scope>NUCLEOTIDE SEQUENCE [LARGE SCALE GENOMIC DNA]</scope>
</reference>
<proteinExistence type="predicted"/>
<dbReference type="Proteomes" id="UP000178700">
    <property type="component" value="Unassembled WGS sequence"/>
</dbReference>
<evidence type="ECO:0000313" key="2">
    <source>
        <dbReference type="Proteomes" id="UP000178700"/>
    </source>
</evidence>
<dbReference type="AlphaFoldDB" id="A0A1F6V5H9"/>
<gene>
    <name evidence="1" type="ORF">A2642_02410</name>
</gene>
<comment type="caution">
    <text evidence="1">The sequence shown here is derived from an EMBL/GenBank/DDBJ whole genome shotgun (WGS) entry which is preliminary data.</text>
</comment>
<organism evidence="1 2">
    <name type="scientific">Candidatus Nomurabacteria bacterium RIFCSPHIGHO2_01_FULL_39_10</name>
    <dbReference type="NCBI Taxonomy" id="1801733"/>
    <lineage>
        <taxon>Bacteria</taxon>
        <taxon>Candidatus Nomuraibacteriota</taxon>
    </lineage>
</organism>
<name>A0A1F6V5H9_9BACT</name>
<evidence type="ECO:0008006" key="3">
    <source>
        <dbReference type="Google" id="ProtNLM"/>
    </source>
</evidence>
<evidence type="ECO:0000313" key="1">
    <source>
        <dbReference type="EMBL" id="OGI64933.1"/>
    </source>
</evidence>
<dbReference type="EMBL" id="MFTJ01000033">
    <property type="protein sequence ID" value="OGI64933.1"/>
    <property type="molecule type" value="Genomic_DNA"/>
</dbReference>
<accession>A0A1F6V5H9</accession>